<reference evidence="3 4" key="1">
    <citation type="submission" date="2024-05" db="EMBL/GenBank/DDBJ databases">
        <authorList>
            <person name="Wallberg A."/>
        </authorList>
    </citation>
    <scope>NUCLEOTIDE SEQUENCE [LARGE SCALE GENOMIC DNA]</scope>
</reference>
<dbReference type="AlphaFoldDB" id="A0AAV2STE3"/>
<proteinExistence type="predicted"/>
<feature type="domain" description="PiggyBac transposable element-derived protein" evidence="2">
    <location>
        <begin position="102"/>
        <end position="472"/>
    </location>
</feature>
<dbReference type="PANTHER" id="PTHR47272">
    <property type="entry name" value="DDE_TNP_1_7 DOMAIN-CONTAINING PROTEIN"/>
    <property type="match status" value="1"/>
</dbReference>
<comment type="caution">
    <text evidence="3">The sequence shown here is derived from an EMBL/GenBank/DDBJ whole genome shotgun (WGS) entry which is preliminary data.</text>
</comment>
<dbReference type="EMBL" id="CAXKWB010118236">
    <property type="protein sequence ID" value="CAL4236424.1"/>
    <property type="molecule type" value="Genomic_DNA"/>
</dbReference>
<name>A0AAV2STE3_MEGNR</name>
<protein>
    <recommendedName>
        <fullName evidence="2">PiggyBac transposable element-derived protein domain-containing protein</fullName>
    </recommendedName>
</protein>
<dbReference type="InterPro" id="IPR029526">
    <property type="entry name" value="PGBD"/>
</dbReference>
<feature type="non-terminal residue" evidence="3">
    <location>
        <position position="1"/>
    </location>
</feature>
<feature type="compositionally biased region" description="Acidic residues" evidence="1">
    <location>
        <begin position="23"/>
        <end position="33"/>
    </location>
</feature>
<gene>
    <name evidence="3" type="ORF">MNOR_LOCUS40213</name>
</gene>
<dbReference type="Pfam" id="PF13843">
    <property type="entry name" value="DDE_Tnp_1_7"/>
    <property type="match status" value="1"/>
</dbReference>
<evidence type="ECO:0000313" key="4">
    <source>
        <dbReference type="Proteomes" id="UP001497623"/>
    </source>
</evidence>
<organism evidence="3 4">
    <name type="scientific">Meganyctiphanes norvegica</name>
    <name type="common">Northern krill</name>
    <name type="synonym">Thysanopoda norvegica</name>
    <dbReference type="NCBI Taxonomy" id="48144"/>
    <lineage>
        <taxon>Eukaryota</taxon>
        <taxon>Metazoa</taxon>
        <taxon>Ecdysozoa</taxon>
        <taxon>Arthropoda</taxon>
        <taxon>Crustacea</taxon>
        <taxon>Multicrustacea</taxon>
        <taxon>Malacostraca</taxon>
        <taxon>Eumalacostraca</taxon>
        <taxon>Eucarida</taxon>
        <taxon>Euphausiacea</taxon>
        <taxon>Euphausiidae</taxon>
        <taxon>Meganyctiphanes</taxon>
    </lineage>
</organism>
<dbReference type="Proteomes" id="UP001497623">
    <property type="component" value="Unassembled WGS sequence"/>
</dbReference>
<feature type="compositionally biased region" description="Basic and acidic residues" evidence="1">
    <location>
        <begin position="34"/>
        <end position="48"/>
    </location>
</feature>
<evidence type="ECO:0000256" key="1">
    <source>
        <dbReference type="SAM" id="MobiDB-lite"/>
    </source>
</evidence>
<accession>A0AAV2STE3</accession>
<feature type="region of interest" description="Disordered" evidence="1">
    <location>
        <begin position="19"/>
        <end position="58"/>
    </location>
</feature>
<sequence length="602" mass="69898">RNEIVTWPKQGNLRNLRIHVEENETDVEPMEIDEGGRDNGEQEARSRQGNEGGDGDIEGMEYYKKVANRMCWRELEQTEESIKTVPIWSLSKPKSFRVSVLSPLEYFRQFIDREVLQLIVNQSNLFSCQEDINNPLYLEIDELEQWIGISLYMSLIKLPHTRYYWNSEVEIPAVSQYMRMRRWEKIKHFLHFSDNEKVIEKGQPGYDRIYKIRPLLDLLNSKFNEIDLPEHISCDEMIIPYAGTRGPRQYVKGKPNPWGFKVWCLADTHGVIHNVDLCVEPTPAQDGHPDIGSTGNLVLKLCSIVPRHENYKVYMDNYFSGIPLFLELRRLGIYCMGTVQLPRASELKSVLIPDHELIKKGKSSFVEYEGKLDNKGKDLRVVRWNDGKIVNIMSSFGSALPLGTCERWKRTVNDNKKVSVSCPSLVSYYNTHMGGIDKMDSLLGFYRIFFRGKKWYHRIFFHFVDICLNNAWLLYSRDSEEVQSKGKMLSLYEFKANVSYALRNQNRPLNKVGRPTSVAKDVRIQRCKRKAPPSPVIDDQLGHFPVTLPKRGRCRNAPCKGSVRSYCIKCEVYLCIGTYTRKQCFVDFHGVDVDITNLPHFH</sequence>
<evidence type="ECO:0000259" key="2">
    <source>
        <dbReference type="Pfam" id="PF13843"/>
    </source>
</evidence>
<keyword evidence="4" id="KW-1185">Reference proteome</keyword>
<evidence type="ECO:0000313" key="3">
    <source>
        <dbReference type="EMBL" id="CAL4236424.1"/>
    </source>
</evidence>